<feature type="transmembrane region" description="Helical" evidence="1">
    <location>
        <begin position="12"/>
        <end position="35"/>
    </location>
</feature>
<dbReference type="GO" id="GO:0004175">
    <property type="term" value="F:endopeptidase activity"/>
    <property type="evidence" value="ECO:0007669"/>
    <property type="project" value="UniProtKB-ARBA"/>
</dbReference>
<gene>
    <name evidence="3" type="ORF">EFY87_17405</name>
</gene>
<accession>A0A3M9M0F1</accession>
<evidence type="ECO:0000313" key="4">
    <source>
        <dbReference type="Proteomes" id="UP000271678"/>
    </source>
</evidence>
<organism evidence="3 4">
    <name type="scientific">Flexivirga caeni</name>
    <dbReference type="NCBI Taxonomy" id="2294115"/>
    <lineage>
        <taxon>Bacteria</taxon>
        <taxon>Bacillati</taxon>
        <taxon>Actinomycetota</taxon>
        <taxon>Actinomycetes</taxon>
        <taxon>Micrococcales</taxon>
        <taxon>Dermacoccaceae</taxon>
        <taxon>Flexivirga</taxon>
    </lineage>
</organism>
<feature type="transmembrane region" description="Helical" evidence="1">
    <location>
        <begin position="63"/>
        <end position="85"/>
    </location>
</feature>
<dbReference type="OrthoDB" id="4453618at2"/>
<evidence type="ECO:0000313" key="3">
    <source>
        <dbReference type="EMBL" id="RNI19056.1"/>
    </source>
</evidence>
<keyword evidence="3" id="KW-0482">Metalloprotease</keyword>
<dbReference type="EMBL" id="RJJQ01000021">
    <property type="protein sequence ID" value="RNI19056.1"/>
    <property type="molecule type" value="Genomic_DNA"/>
</dbReference>
<dbReference type="Proteomes" id="UP000271678">
    <property type="component" value="Unassembled WGS sequence"/>
</dbReference>
<dbReference type="InterPro" id="IPR003675">
    <property type="entry name" value="Rce1/LyrA-like_dom"/>
</dbReference>
<keyword evidence="3" id="KW-0645">Protease</keyword>
<dbReference type="Pfam" id="PF02517">
    <property type="entry name" value="Rce1-like"/>
    <property type="match status" value="1"/>
</dbReference>
<keyword evidence="1" id="KW-0472">Membrane</keyword>
<dbReference type="AlphaFoldDB" id="A0A3M9M0F1"/>
<name>A0A3M9M0F1_9MICO</name>
<evidence type="ECO:0000259" key="2">
    <source>
        <dbReference type="Pfam" id="PF02517"/>
    </source>
</evidence>
<feature type="transmembrane region" description="Helical" evidence="1">
    <location>
        <begin position="232"/>
        <end position="251"/>
    </location>
</feature>
<keyword evidence="1" id="KW-1133">Transmembrane helix</keyword>
<dbReference type="GO" id="GO:0080120">
    <property type="term" value="P:CAAX-box protein maturation"/>
    <property type="evidence" value="ECO:0007669"/>
    <property type="project" value="UniProtKB-ARBA"/>
</dbReference>
<dbReference type="GO" id="GO:0006508">
    <property type="term" value="P:proteolysis"/>
    <property type="evidence" value="ECO:0007669"/>
    <property type="project" value="UniProtKB-KW"/>
</dbReference>
<evidence type="ECO:0000256" key="1">
    <source>
        <dbReference type="SAM" id="Phobius"/>
    </source>
</evidence>
<feature type="transmembrane region" description="Helical" evidence="1">
    <location>
        <begin position="106"/>
        <end position="126"/>
    </location>
</feature>
<comment type="caution">
    <text evidence="3">The sequence shown here is derived from an EMBL/GenBank/DDBJ whole genome shotgun (WGS) entry which is preliminary data.</text>
</comment>
<keyword evidence="4" id="KW-1185">Reference proteome</keyword>
<sequence>MPPTTLPPRTLVTETALVLLLSLGSSAIYSILSIIRSLQSTTALNHQTSSLNTAQATQSWLALTYQLVGVALGVVPALLAIHLLAREIARPTRYLGIDASRPGRDLLWGMGMAALIGLPGLALYVVARDLGFNTTVVAADLGSHWWVTPVLLLSAAQNAILEEVVMVGYLYTRWSQAGWPLPLVIVCSAVIRGSYHLYQGFGGFAGNIVMGLILGTVYLRTRRVLPLIITHTILDSVAFVGYALLVGHVSWLS</sequence>
<keyword evidence="1" id="KW-0812">Transmembrane</keyword>
<reference evidence="3 4" key="1">
    <citation type="submission" date="2018-11" db="EMBL/GenBank/DDBJ databases">
        <title>Draft genome of Simplicispira Flexivirga sp. BO-16.</title>
        <authorList>
            <person name="Im W.T."/>
        </authorList>
    </citation>
    <scope>NUCLEOTIDE SEQUENCE [LARGE SCALE GENOMIC DNA]</scope>
    <source>
        <strain evidence="3 4">BO-16</strain>
    </source>
</reference>
<protein>
    <submittedName>
        <fullName evidence="3">CPBP family intramembrane metalloprotease</fullName>
    </submittedName>
</protein>
<proteinExistence type="predicted"/>
<dbReference type="GO" id="GO:0008237">
    <property type="term" value="F:metallopeptidase activity"/>
    <property type="evidence" value="ECO:0007669"/>
    <property type="project" value="UniProtKB-KW"/>
</dbReference>
<feature type="transmembrane region" description="Helical" evidence="1">
    <location>
        <begin position="201"/>
        <end position="220"/>
    </location>
</feature>
<feature type="domain" description="CAAX prenyl protease 2/Lysostaphin resistance protein A-like" evidence="2">
    <location>
        <begin position="145"/>
        <end position="236"/>
    </location>
</feature>
<keyword evidence="3" id="KW-0378">Hydrolase</keyword>